<evidence type="ECO:0000313" key="11">
    <source>
        <dbReference type="Proteomes" id="UP000462760"/>
    </source>
</evidence>
<comment type="catalytic activity">
    <reaction evidence="7">
        <text>O-phospho-L-seryl-[protein] + H2O = L-seryl-[protein] + phosphate</text>
        <dbReference type="Rhea" id="RHEA:20629"/>
        <dbReference type="Rhea" id="RHEA-COMP:9863"/>
        <dbReference type="Rhea" id="RHEA-COMP:11604"/>
        <dbReference type="ChEBI" id="CHEBI:15377"/>
        <dbReference type="ChEBI" id="CHEBI:29999"/>
        <dbReference type="ChEBI" id="CHEBI:43474"/>
        <dbReference type="ChEBI" id="CHEBI:83421"/>
        <dbReference type="EC" id="3.1.3.16"/>
    </reaction>
</comment>
<dbReference type="NCBIfam" id="NF033484">
    <property type="entry name" value="Stp1_PP2C_phos"/>
    <property type="match status" value="1"/>
</dbReference>
<evidence type="ECO:0000313" key="10">
    <source>
        <dbReference type="EMBL" id="MSS43864.1"/>
    </source>
</evidence>
<comment type="catalytic activity">
    <reaction evidence="8">
        <text>O-phospho-L-threonyl-[protein] + H2O = L-threonyl-[protein] + phosphate</text>
        <dbReference type="Rhea" id="RHEA:47004"/>
        <dbReference type="Rhea" id="RHEA-COMP:11060"/>
        <dbReference type="Rhea" id="RHEA-COMP:11605"/>
        <dbReference type="ChEBI" id="CHEBI:15377"/>
        <dbReference type="ChEBI" id="CHEBI:30013"/>
        <dbReference type="ChEBI" id="CHEBI:43474"/>
        <dbReference type="ChEBI" id="CHEBI:61977"/>
        <dbReference type="EC" id="3.1.3.16"/>
    </reaction>
</comment>
<dbReference type="InterPro" id="IPR036457">
    <property type="entry name" value="PPM-type-like_dom_sf"/>
</dbReference>
<dbReference type="FunFam" id="3.60.40.10:FF:000002">
    <property type="entry name" value="Serine/threonine phosphatase stp"/>
    <property type="match status" value="1"/>
</dbReference>
<dbReference type="AlphaFoldDB" id="A0A844FIK8"/>
<dbReference type="SMART" id="SM00332">
    <property type="entry name" value="PP2Cc"/>
    <property type="match status" value="1"/>
</dbReference>
<organism evidence="10 11">
    <name type="scientific">Anaerosalibacter bizertensis</name>
    <dbReference type="NCBI Taxonomy" id="932217"/>
    <lineage>
        <taxon>Bacteria</taxon>
        <taxon>Bacillati</taxon>
        <taxon>Bacillota</taxon>
        <taxon>Tissierellia</taxon>
        <taxon>Tissierellales</taxon>
        <taxon>Sporanaerobacteraceae</taxon>
        <taxon>Anaerosalibacter</taxon>
    </lineage>
</organism>
<dbReference type="Gene3D" id="3.60.40.10">
    <property type="entry name" value="PPM-type phosphatase domain"/>
    <property type="match status" value="1"/>
</dbReference>
<evidence type="ECO:0000256" key="8">
    <source>
        <dbReference type="ARBA" id="ARBA00048336"/>
    </source>
</evidence>
<dbReference type="EMBL" id="VULR01000012">
    <property type="protein sequence ID" value="MSS43864.1"/>
    <property type="molecule type" value="Genomic_DNA"/>
</dbReference>
<protein>
    <recommendedName>
        <fullName evidence="2">protein-serine/threonine phosphatase</fullName>
        <ecNumber evidence="2">3.1.3.16</ecNumber>
    </recommendedName>
</protein>
<keyword evidence="3" id="KW-0479">Metal-binding</keyword>
<keyword evidence="4" id="KW-0378">Hydrolase</keyword>
<evidence type="ECO:0000256" key="3">
    <source>
        <dbReference type="ARBA" id="ARBA00022723"/>
    </source>
</evidence>
<dbReference type="EC" id="3.1.3.16" evidence="2"/>
<keyword evidence="5" id="KW-0904">Protein phosphatase</keyword>
<dbReference type="SUPFAM" id="SSF81606">
    <property type="entry name" value="PP2C-like"/>
    <property type="match status" value="1"/>
</dbReference>
<dbReference type="PANTHER" id="PTHR13832">
    <property type="entry name" value="PROTEIN PHOSPHATASE 2C"/>
    <property type="match status" value="1"/>
</dbReference>
<reference evidence="10 11" key="1">
    <citation type="submission" date="2019-08" db="EMBL/GenBank/DDBJ databases">
        <title>In-depth cultivation of the pig gut microbiome towards novel bacterial diversity and tailored functional studies.</title>
        <authorList>
            <person name="Wylensek D."/>
            <person name="Hitch T.C.A."/>
            <person name="Clavel T."/>
        </authorList>
    </citation>
    <scope>NUCLEOTIDE SEQUENCE [LARGE SCALE GENOMIC DNA]</scope>
    <source>
        <strain evidence="10 11">Med78-601-WT-4W-RMD-3</strain>
    </source>
</reference>
<dbReference type="Proteomes" id="UP000462760">
    <property type="component" value="Unassembled WGS sequence"/>
</dbReference>
<feature type="domain" description="PPM-type phosphatase" evidence="9">
    <location>
        <begin position="2"/>
        <end position="243"/>
    </location>
</feature>
<sequence length="244" mass="27470">MFIGVSTDKGKVRKNNQDSYFVSEDTELPLFIVADGMGGHKAGEVASNMAVEIVKDFFIEKKEEFKKNKVDISKFIRSVVEKANTIIYKKSIENDEFHGMGTTITMAYISEDKLYIGHVGDSRAYLLRNNKFIQITEDHSLVAEMVKKGSISEEEAECHPQRNIITRAIGTDEEVITDIIVEDIYKDDILLLCTDGLTNMMNDDEIKEILINKIDLQKNCNSLVKKANRLGGIDNVTVIAIKLV</sequence>
<dbReference type="OrthoDB" id="9801841at2"/>
<comment type="caution">
    <text evidence="10">The sequence shown here is derived from an EMBL/GenBank/DDBJ whole genome shotgun (WGS) entry which is preliminary data.</text>
</comment>
<evidence type="ECO:0000256" key="2">
    <source>
        <dbReference type="ARBA" id="ARBA00013081"/>
    </source>
</evidence>
<dbReference type="PANTHER" id="PTHR13832:SF860">
    <property type="entry name" value="PROTEIN PHOSPHATASE PHPP"/>
    <property type="match status" value="1"/>
</dbReference>
<proteinExistence type="predicted"/>
<evidence type="ECO:0000256" key="6">
    <source>
        <dbReference type="ARBA" id="ARBA00023211"/>
    </source>
</evidence>
<dbReference type="SMART" id="SM00331">
    <property type="entry name" value="PP2C_SIG"/>
    <property type="match status" value="1"/>
</dbReference>
<evidence type="ECO:0000256" key="7">
    <source>
        <dbReference type="ARBA" id="ARBA00047761"/>
    </source>
</evidence>
<dbReference type="CDD" id="cd00143">
    <property type="entry name" value="PP2Cc"/>
    <property type="match status" value="1"/>
</dbReference>
<dbReference type="InterPro" id="IPR001932">
    <property type="entry name" value="PPM-type_phosphatase-like_dom"/>
</dbReference>
<dbReference type="Pfam" id="PF13672">
    <property type="entry name" value="PP2C_2"/>
    <property type="match status" value="1"/>
</dbReference>
<name>A0A844FIK8_9FIRM</name>
<evidence type="ECO:0000256" key="4">
    <source>
        <dbReference type="ARBA" id="ARBA00022801"/>
    </source>
</evidence>
<comment type="cofactor">
    <cofactor evidence="1">
        <name>Mn(2+)</name>
        <dbReference type="ChEBI" id="CHEBI:29035"/>
    </cofactor>
</comment>
<dbReference type="PROSITE" id="PS51746">
    <property type="entry name" value="PPM_2"/>
    <property type="match status" value="1"/>
</dbReference>
<accession>A0A844FIK8</accession>
<dbReference type="GO" id="GO:0046872">
    <property type="term" value="F:metal ion binding"/>
    <property type="evidence" value="ECO:0007669"/>
    <property type="project" value="UniProtKB-KW"/>
</dbReference>
<dbReference type="RefSeq" id="WP_154484542.1">
    <property type="nucleotide sequence ID" value="NZ_VULR01000012.1"/>
</dbReference>
<dbReference type="GO" id="GO:0004722">
    <property type="term" value="F:protein serine/threonine phosphatase activity"/>
    <property type="evidence" value="ECO:0007669"/>
    <property type="project" value="UniProtKB-EC"/>
</dbReference>
<evidence type="ECO:0000259" key="9">
    <source>
        <dbReference type="PROSITE" id="PS51746"/>
    </source>
</evidence>
<keyword evidence="6" id="KW-0464">Manganese</keyword>
<dbReference type="InterPro" id="IPR015655">
    <property type="entry name" value="PP2C"/>
</dbReference>
<evidence type="ECO:0000256" key="5">
    <source>
        <dbReference type="ARBA" id="ARBA00022912"/>
    </source>
</evidence>
<evidence type="ECO:0000256" key="1">
    <source>
        <dbReference type="ARBA" id="ARBA00001936"/>
    </source>
</evidence>
<gene>
    <name evidence="10" type="ORF">FYJ27_09020</name>
</gene>